<proteinExistence type="inferred from homology"/>
<evidence type="ECO:0000256" key="3">
    <source>
        <dbReference type="ARBA" id="ARBA00023002"/>
    </source>
</evidence>
<accession>A0A8H7MBG2</accession>
<dbReference type="PRINTS" id="PR00368">
    <property type="entry name" value="FADPNR"/>
</dbReference>
<dbReference type="PANTHER" id="PTHR48105">
    <property type="entry name" value="THIOREDOXIN REDUCTASE 1-RELATED-RELATED"/>
    <property type="match status" value="1"/>
</dbReference>
<keyword evidence="3" id="KW-0560">Oxidoreductase</keyword>
<dbReference type="InterPro" id="IPR036188">
    <property type="entry name" value="FAD/NAD-bd_sf"/>
</dbReference>
<organism evidence="5 6">
    <name type="scientific">Lasiodiplodia theobromae</name>
    <dbReference type="NCBI Taxonomy" id="45133"/>
    <lineage>
        <taxon>Eukaryota</taxon>
        <taxon>Fungi</taxon>
        <taxon>Dikarya</taxon>
        <taxon>Ascomycota</taxon>
        <taxon>Pezizomycotina</taxon>
        <taxon>Dothideomycetes</taxon>
        <taxon>Dothideomycetes incertae sedis</taxon>
        <taxon>Botryosphaeriales</taxon>
        <taxon>Botryosphaeriaceae</taxon>
        <taxon>Lasiodiplodia</taxon>
    </lineage>
</organism>
<dbReference type="EMBL" id="MDYX01000040">
    <property type="protein sequence ID" value="KAF9630307.1"/>
    <property type="molecule type" value="Genomic_DNA"/>
</dbReference>
<evidence type="ECO:0000256" key="2">
    <source>
        <dbReference type="ARBA" id="ARBA00022630"/>
    </source>
</evidence>
<dbReference type="InterPro" id="IPR050097">
    <property type="entry name" value="Ferredoxin-NADP_redctase_2"/>
</dbReference>
<gene>
    <name evidence="5" type="ORF">BFW01_g869</name>
</gene>
<dbReference type="Proteomes" id="UP000627934">
    <property type="component" value="Unassembled WGS sequence"/>
</dbReference>
<dbReference type="Gene3D" id="3.50.50.60">
    <property type="entry name" value="FAD/NAD(P)-binding domain"/>
    <property type="match status" value="2"/>
</dbReference>
<evidence type="ECO:0000313" key="5">
    <source>
        <dbReference type="EMBL" id="KAF9630307.1"/>
    </source>
</evidence>
<dbReference type="AlphaFoldDB" id="A0A8H7MBG2"/>
<evidence type="ECO:0000313" key="6">
    <source>
        <dbReference type="Proteomes" id="UP000627934"/>
    </source>
</evidence>
<dbReference type="Pfam" id="PF07992">
    <property type="entry name" value="Pyr_redox_2"/>
    <property type="match status" value="1"/>
</dbReference>
<dbReference type="InterPro" id="IPR023753">
    <property type="entry name" value="FAD/NAD-binding_dom"/>
</dbReference>
<evidence type="ECO:0000259" key="4">
    <source>
        <dbReference type="Pfam" id="PF07992"/>
    </source>
</evidence>
<reference evidence="5" key="2">
    <citation type="journal article" date="2018" name="DNA Res.">
        <title>Comparative genome and transcriptome analyses reveal adaptations to opportunistic infections in woody plant degrading pathogens of Botryosphaeriaceae.</title>
        <authorList>
            <person name="Yan J.Y."/>
            <person name="Zhao W.S."/>
            <person name="Chen Z."/>
            <person name="Xing Q.K."/>
            <person name="Zhang W."/>
            <person name="Chethana K.W.T."/>
            <person name="Xue M.F."/>
            <person name="Xu J.P."/>
            <person name="Phillips A.J.L."/>
            <person name="Wang Y."/>
            <person name="Liu J.H."/>
            <person name="Liu M."/>
            <person name="Zhou Y."/>
            <person name="Jayawardena R.S."/>
            <person name="Manawasinghe I.S."/>
            <person name="Huang J.B."/>
            <person name="Qiao G.H."/>
            <person name="Fu C.Y."/>
            <person name="Guo F.F."/>
            <person name="Dissanayake A.J."/>
            <person name="Peng Y.L."/>
            <person name="Hyde K.D."/>
            <person name="Li X.H."/>
        </authorList>
    </citation>
    <scope>NUCLEOTIDE SEQUENCE</scope>
    <source>
        <strain evidence="5">CSS-01s</strain>
    </source>
</reference>
<name>A0A8H7MBG2_9PEZI</name>
<feature type="domain" description="FAD/NAD(P)-binding" evidence="4">
    <location>
        <begin position="8"/>
        <end position="297"/>
    </location>
</feature>
<evidence type="ECO:0000256" key="1">
    <source>
        <dbReference type="ARBA" id="ARBA00009333"/>
    </source>
</evidence>
<comment type="caution">
    <text evidence="5">The sequence shown here is derived from an EMBL/GenBank/DDBJ whole genome shotgun (WGS) entry which is preliminary data.</text>
</comment>
<sequence length="318" mass="34684">MPVGSLLDVLIIGAGPAGLSAALSMGRVLRSAVVFDSKSYRNSKSSNAHTVPTRDHEDPAAIREMMKKELTSKYKTITFAESAAKSVQEVDGGYQVVDENTRKWNARKLIIATGVYDVLPNIPGFSHAWGKGVFHCLYCRGFEEAGASNAAVVINRGDQAEIDITVFNSQLAHQFTRNLTILLNGHEHLFKDSKIKTAVDHGVKTNSQAIRRIEWVGPDPSTKVVFDDGTEETFGFLIHTPETKLVGSFHETLNLELTSAGDIAITSPFQETSRPGVFACGDCATGFKKVAFAMADGIRAGMGANLQIMEEDFSRSWW</sequence>
<keyword evidence="2" id="KW-0285">Flavoprotein</keyword>
<comment type="similarity">
    <text evidence="1">Belongs to the class-II pyridine nucleotide-disulfide oxidoreductase family.</text>
</comment>
<reference evidence="5" key="1">
    <citation type="submission" date="2016-08" db="EMBL/GenBank/DDBJ databases">
        <authorList>
            <person name="Yan J."/>
        </authorList>
    </citation>
    <scope>NUCLEOTIDE SEQUENCE</scope>
    <source>
        <strain evidence="5">CSS-01s</strain>
    </source>
</reference>
<dbReference type="PRINTS" id="PR00469">
    <property type="entry name" value="PNDRDTASEII"/>
</dbReference>
<dbReference type="GO" id="GO:0097237">
    <property type="term" value="P:cellular response to toxic substance"/>
    <property type="evidence" value="ECO:0007669"/>
    <property type="project" value="UniProtKB-ARBA"/>
</dbReference>
<dbReference type="GO" id="GO:0016491">
    <property type="term" value="F:oxidoreductase activity"/>
    <property type="evidence" value="ECO:0007669"/>
    <property type="project" value="UniProtKB-KW"/>
</dbReference>
<protein>
    <submittedName>
        <fullName evidence="5">Thioredoxin reductase</fullName>
    </submittedName>
</protein>
<dbReference type="SUPFAM" id="SSF51905">
    <property type="entry name" value="FAD/NAD(P)-binding domain"/>
    <property type="match status" value="1"/>
</dbReference>